<evidence type="ECO:0000256" key="2">
    <source>
        <dbReference type="ARBA" id="ARBA00011245"/>
    </source>
</evidence>
<evidence type="ECO:0000256" key="1">
    <source>
        <dbReference type="ARBA" id="ARBA00001913"/>
    </source>
</evidence>
<dbReference type="InterPro" id="IPR019563">
    <property type="entry name" value="GH97_catalytic"/>
</dbReference>
<dbReference type="GO" id="GO:0030246">
    <property type="term" value="F:carbohydrate binding"/>
    <property type="evidence" value="ECO:0007669"/>
    <property type="project" value="InterPro"/>
</dbReference>
<dbReference type="SUPFAM" id="SSF51445">
    <property type="entry name" value="(Trans)glycosidases"/>
    <property type="match status" value="1"/>
</dbReference>
<comment type="caution">
    <text evidence="8">The sequence shown here is derived from an EMBL/GenBank/DDBJ whole genome shotgun (WGS) entry which is preliminary data.</text>
</comment>
<gene>
    <name evidence="8" type="ORF">DR871_009045</name>
</gene>
<dbReference type="OrthoDB" id="57532at2"/>
<keyword evidence="4" id="KW-0732">Signal</keyword>
<dbReference type="Pfam" id="PF14508">
    <property type="entry name" value="GH97_N"/>
    <property type="match status" value="1"/>
</dbReference>
<proteinExistence type="predicted"/>
<evidence type="ECO:0000259" key="5">
    <source>
        <dbReference type="Pfam" id="PF10566"/>
    </source>
</evidence>
<feature type="signal peptide" evidence="4">
    <location>
        <begin position="1"/>
        <end position="18"/>
    </location>
</feature>
<dbReference type="PANTHER" id="PTHR35803">
    <property type="entry name" value="GLUCAN 1,4-ALPHA-GLUCOSIDASE SUSB-RELATED"/>
    <property type="match status" value="1"/>
</dbReference>
<accession>A0A482TJG4</accession>
<dbReference type="Pfam" id="PF10566">
    <property type="entry name" value="Glyco_hydro_97"/>
    <property type="match status" value="1"/>
</dbReference>
<sequence length="699" mass="79364">MKYLFSLFLLFLFNFGNAQSVQSPSGKIALNFKLGTNGQPFYSVNYKNKAVVLESALGIKLKEKPALDANFEILTSKTSNFNESWKPVLGEQSSIKNQYSELNVSLINMETKVKMNIIFRVFDEGVAFRYDFPKQAELNYFIISDEVTQFNLIENNKVFWLPGDFDSNEYEYNETKFSEIDNSKINMNNGIGVKSIPGKYMVQTPLMMKAPSGLYLNIFEAAVVNYPVMHLNADVTNYKLKAELVPNAIGDKAYLQTPCVSPWRTIMISDDARDIVASKMILNLNEPSKLEDTSWIKPMKYVGIWWEMHVGKSTWDYAGSQNATNFADAPKASGKHGATTENTKRYIDFAAKNGFDGVLVEGWNVGWEDWNGNWKEEVFDFTTPYPDFDIAALSAYAKEKNVKMIMHHETSGSVSNYERHLDRAFDLMKKYEYPAVKSGYVGKIIPRGEFHDGQSMVNHFNFVVKRAADYKIMINSHESSRPTGFGRTYPNYIAAEAARGNEFNAWSVGNPPAHETILPFTRQLGGPMDYTPGIFEVKMSYYDKNKTEQVHTTLAKQLALYVTMYSPLQMAADLLENYEKYPDAFQFIKDVEMDWDESKYLEAEPGDYVTVARKTKGKETWFLGAITDENARSSEIKLDFLTKGKKYKAIIYEDAKNADWKNNPIAYKISTMTVSSKSKIKLNLAPGGGTAISFEPIKE</sequence>
<name>A0A482TJG4_9FLAO</name>
<dbReference type="InterPro" id="IPR017853">
    <property type="entry name" value="GH"/>
</dbReference>
<organism evidence="8 9">
    <name type="scientific">Flavobacterium petrolei</name>
    <dbReference type="NCBI Taxonomy" id="2259594"/>
    <lineage>
        <taxon>Bacteria</taxon>
        <taxon>Pseudomonadati</taxon>
        <taxon>Bacteroidota</taxon>
        <taxon>Flavobacteriia</taxon>
        <taxon>Flavobacteriales</taxon>
        <taxon>Flavobacteriaceae</taxon>
        <taxon>Flavobacterium</taxon>
    </lineage>
</organism>
<evidence type="ECO:0000259" key="7">
    <source>
        <dbReference type="Pfam" id="PF14509"/>
    </source>
</evidence>
<evidence type="ECO:0000256" key="4">
    <source>
        <dbReference type="SAM" id="SignalP"/>
    </source>
</evidence>
<comment type="subunit">
    <text evidence="2">Monomer.</text>
</comment>
<dbReference type="Proteomes" id="UP000253235">
    <property type="component" value="Unassembled WGS sequence"/>
</dbReference>
<evidence type="ECO:0000256" key="3">
    <source>
        <dbReference type="ARBA" id="ARBA00022837"/>
    </source>
</evidence>
<dbReference type="AlphaFoldDB" id="A0A482TJG4"/>
<protein>
    <submittedName>
        <fullName evidence="8">Glycoside hydrolase family 97 protein</fullName>
    </submittedName>
</protein>
<evidence type="ECO:0000259" key="6">
    <source>
        <dbReference type="Pfam" id="PF14508"/>
    </source>
</evidence>
<keyword evidence="8" id="KW-0378">Hydrolase</keyword>
<keyword evidence="9" id="KW-1185">Reference proteome</keyword>
<dbReference type="PANTHER" id="PTHR35803:SF1">
    <property type="entry name" value="GLUCAN 1,4-ALPHA-GLUCOSIDASE SUSB"/>
    <property type="match status" value="1"/>
</dbReference>
<dbReference type="InterPro" id="IPR014718">
    <property type="entry name" value="GH-type_carb-bd"/>
</dbReference>
<evidence type="ECO:0000313" key="9">
    <source>
        <dbReference type="Proteomes" id="UP000253235"/>
    </source>
</evidence>
<dbReference type="RefSeq" id="WP_113665583.1">
    <property type="nucleotide sequence ID" value="NZ_QNVY02000002.1"/>
</dbReference>
<dbReference type="InterPro" id="IPR052720">
    <property type="entry name" value="Glycosyl_hydrolase_97"/>
</dbReference>
<dbReference type="InterPro" id="IPR029486">
    <property type="entry name" value="GH97_N"/>
</dbReference>
<feature type="domain" description="Glycosyl-hydrolase 97 N-terminal" evidence="6">
    <location>
        <begin position="21"/>
        <end position="287"/>
    </location>
</feature>
<feature type="domain" description="Glycosyl-hydrolase 97 C-terminal oligomerisation" evidence="7">
    <location>
        <begin position="594"/>
        <end position="694"/>
    </location>
</feature>
<evidence type="ECO:0000313" key="8">
    <source>
        <dbReference type="EMBL" id="RYJ52361.1"/>
    </source>
</evidence>
<feature type="chain" id="PRO_5019766977" evidence="4">
    <location>
        <begin position="19"/>
        <end position="699"/>
    </location>
</feature>
<reference evidence="8 9" key="1">
    <citation type="submission" date="2019-01" db="EMBL/GenBank/DDBJ databases">
        <title>Flavobacterium sp. nov. isolated from arctic soil.</title>
        <authorList>
            <person name="Kim D.-U."/>
        </authorList>
    </citation>
    <scope>NUCLEOTIDE SEQUENCE [LARGE SCALE GENOMIC DNA]</scope>
    <source>
        <strain evidence="8 9">Kopri-42</strain>
    </source>
</reference>
<dbReference type="GO" id="GO:0016787">
    <property type="term" value="F:hydrolase activity"/>
    <property type="evidence" value="ECO:0007669"/>
    <property type="project" value="UniProtKB-KW"/>
</dbReference>
<dbReference type="InterPro" id="IPR013785">
    <property type="entry name" value="Aldolase_TIM"/>
</dbReference>
<dbReference type="EMBL" id="QNVY02000002">
    <property type="protein sequence ID" value="RYJ52361.1"/>
    <property type="molecule type" value="Genomic_DNA"/>
</dbReference>
<keyword evidence="3" id="KW-0106">Calcium</keyword>
<dbReference type="Gene3D" id="3.20.20.70">
    <property type="entry name" value="Aldolase class I"/>
    <property type="match status" value="1"/>
</dbReference>
<feature type="domain" description="Glycosyl-hydrolase 97 catalytic" evidence="5">
    <location>
        <begin position="305"/>
        <end position="498"/>
    </location>
</feature>
<dbReference type="Gene3D" id="2.70.98.10">
    <property type="match status" value="1"/>
</dbReference>
<dbReference type="InterPro" id="IPR029483">
    <property type="entry name" value="GH97_C"/>
</dbReference>
<comment type="cofactor">
    <cofactor evidence="1">
        <name>Ca(2+)</name>
        <dbReference type="ChEBI" id="CHEBI:29108"/>
    </cofactor>
</comment>
<dbReference type="Pfam" id="PF14509">
    <property type="entry name" value="GH97_C"/>
    <property type="match status" value="1"/>
</dbReference>